<dbReference type="EMBL" id="FONG01000001">
    <property type="protein sequence ID" value="SFE04996.1"/>
    <property type="molecule type" value="Genomic_DNA"/>
</dbReference>
<feature type="domain" description="Saccharopine dehydrogenase NADP binding" evidence="1">
    <location>
        <begin position="4"/>
        <end position="122"/>
    </location>
</feature>
<evidence type="ECO:0000259" key="1">
    <source>
        <dbReference type="Pfam" id="PF03435"/>
    </source>
</evidence>
<evidence type="ECO:0000313" key="2">
    <source>
        <dbReference type="EMBL" id="SFE04996.1"/>
    </source>
</evidence>
<dbReference type="SUPFAM" id="SSF51735">
    <property type="entry name" value="NAD(P)-binding Rossmann-fold domains"/>
    <property type="match status" value="1"/>
</dbReference>
<gene>
    <name evidence="2" type="ORF">SAMN05216251_101297</name>
</gene>
<dbReference type="OrthoDB" id="4420885at2"/>
<organism evidence="2 3">
    <name type="scientific">Actinacidiphila alni</name>
    <dbReference type="NCBI Taxonomy" id="380248"/>
    <lineage>
        <taxon>Bacteria</taxon>
        <taxon>Bacillati</taxon>
        <taxon>Actinomycetota</taxon>
        <taxon>Actinomycetes</taxon>
        <taxon>Kitasatosporales</taxon>
        <taxon>Streptomycetaceae</taxon>
        <taxon>Actinacidiphila</taxon>
    </lineage>
</organism>
<accession>A0A1I1XC52</accession>
<keyword evidence="3" id="KW-1185">Reference proteome</keyword>
<dbReference type="PANTHER" id="PTHR43781:SF1">
    <property type="entry name" value="SACCHAROPINE DEHYDROGENASE"/>
    <property type="match status" value="1"/>
</dbReference>
<dbReference type="AlphaFoldDB" id="A0A1I1XC52"/>
<sequence>MTWLLYGATGYTGRLIARRAAALGQRPVLAGRSAAKLVPLAAELGLEHRVFGLDDAAAIRQGLDGVDAVAHCAGPFTRTAVSMATACIDSGTHYVDITGEIPVFESLHELDARAEKAGVTLLPGAGFDVVPTDCVAALLAARLPDATELDLAFFMGGGPSPGTARTLIEGSAEGGKIRAGGEIRTVPIGSRQLQAGFPSGTRKVVSIPWGDVSTAYYSTGIPDITTYTWVPLPSPALAGSRLLRLGPVRGALAGALGKLVRGPGERALGGTRSEVWGRTRDAAGNTVTATLTGPNPYSMTVDSVLRIMPRLPGLPTGFQTPSLALGADFAGELDEVTVSVEALA</sequence>
<dbReference type="Gene3D" id="3.40.50.720">
    <property type="entry name" value="NAD(P)-binding Rossmann-like Domain"/>
    <property type="match status" value="1"/>
</dbReference>
<dbReference type="PANTHER" id="PTHR43781">
    <property type="entry name" value="SACCHAROPINE DEHYDROGENASE"/>
    <property type="match status" value="1"/>
</dbReference>
<name>A0A1I1XC52_9ACTN</name>
<dbReference type="Pfam" id="PF03435">
    <property type="entry name" value="Sacchrp_dh_NADP"/>
    <property type="match status" value="1"/>
</dbReference>
<proteinExistence type="predicted"/>
<dbReference type="Proteomes" id="UP000199323">
    <property type="component" value="Unassembled WGS sequence"/>
</dbReference>
<protein>
    <submittedName>
        <fullName evidence="2">Saccharopine dehydrogenase (NAD+, L-lysine forming)</fullName>
    </submittedName>
</protein>
<dbReference type="InterPro" id="IPR005097">
    <property type="entry name" value="Sacchrp_dh_NADP-bd"/>
</dbReference>
<reference evidence="2 3" key="1">
    <citation type="submission" date="2016-10" db="EMBL/GenBank/DDBJ databases">
        <authorList>
            <person name="de Groot N.N."/>
        </authorList>
    </citation>
    <scope>NUCLEOTIDE SEQUENCE [LARGE SCALE GENOMIC DNA]</scope>
    <source>
        <strain evidence="2 3">CGMCC 4.3510</strain>
    </source>
</reference>
<dbReference type="RefSeq" id="WP_093711442.1">
    <property type="nucleotide sequence ID" value="NZ_FONG01000001.1"/>
</dbReference>
<dbReference type="InterPro" id="IPR036291">
    <property type="entry name" value="NAD(P)-bd_dom_sf"/>
</dbReference>
<evidence type="ECO:0000313" key="3">
    <source>
        <dbReference type="Proteomes" id="UP000199323"/>
    </source>
</evidence>
<dbReference type="STRING" id="380248.SAMN05216251_101297"/>